<dbReference type="EMBL" id="PHKW01000002">
    <property type="protein sequence ID" value="PKV17419.1"/>
    <property type="molecule type" value="Genomic_DNA"/>
</dbReference>
<evidence type="ECO:0000313" key="2">
    <source>
        <dbReference type="EMBL" id="PKV17419.1"/>
    </source>
</evidence>
<organism evidence="1 3">
    <name type="scientific">Xanthomonas prunicola</name>
    <dbReference type="NCBI Taxonomy" id="2053930"/>
    <lineage>
        <taxon>Bacteria</taxon>
        <taxon>Pseudomonadati</taxon>
        <taxon>Pseudomonadota</taxon>
        <taxon>Gammaproteobacteria</taxon>
        <taxon>Lysobacterales</taxon>
        <taxon>Lysobacteraceae</taxon>
        <taxon>Xanthomonas</taxon>
    </lineage>
</organism>
<evidence type="ECO:0000313" key="4">
    <source>
        <dbReference type="Proteomes" id="UP000233748"/>
    </source>
</evidence>
<protein>
    <submittedName>
        <fullName evidence="1">Uncharacterized protein</fullName>
    </submittedName>
</protein>
<dbReference type="AlphaFoldDB" id="A0A2N3RKW2"/>
<dbReference type="Proteomes" id="UP000233748">
    <property type="component" value="Unassembled WGS sequence"/>
</dbReference>
<proteinExistence type="predicted"/>
<sequence>MPAYRRGTVDGRDAAPEPTRTCLRRVPRCWAGNGPAADTQTCCCTADSSTPPTTATRARCSTAMAWPSPSPAKHPTAIAEDYCDQRTASGIMC</sequence>
<name>A0A2N3RKW2_9XANT</name>
<reference evidence="3 4" key="1">
    <citation type="submission" date="2017-11" db="EMBL/GenBank/DDBJ databases">
        <title>Xanthomonas prunicola sp. nov., a novel pathogen that affects nectarine (Prunus persica var. nectarine) trees.</title>
        <authorList>
            <person name="Lopez M."/>
            <person name="Lopez-Soriano P."/>
            <person name="Garita-Cambronero J."/>
            <person name="Beltran C."/>
            <person name="Taghouti G."/>
            <person name="Portier P."/>
            <person name="Cubero J."/>
            <person name="Fischer-Le Saux M."/>
            <person name="Marco-Noales E."/>
        </authorList>
    </citation>
    <scope>NUCLEOTIDE SEQUENCE [LARGE SCALE GENOMIC DNA]</scope>
    <source>
        <strain evidence="1 3">CFBP8353</strain>
        <strain evidence="2 4">CFBP8354</strain>
    </source>
</reference>
<keyword evidence="4" id="KW-1185">Reference proteome</keyword>
<gene>
    <name evidence="1" type="ORF">XpruCFBP8353_07735</name>
    <name evidence="2" type="ORF">XpruCFBP8354_07730</name>
</gene>
<evidence type="ECO:0000313" key="3">
    <source>
        <dbReference type="Proteomes" id="UP000233720"/>
    </source>
</evidence>
<evidence type="ECO:0000313" key="1">
    <source>
        <dbReference type="EMBL" id="PKV13142.1"/>
    </source>
</evidence>
<dbReference type="Proteomes" id="UP000233720">
    <property type="component" value="Unassembled WGS sequence"/>
</dbReference>
<dbReference type="EMBL" id="PHKV01000002">
    <property type="protein sequence ID" value="PKV13142.1"/>
    <property type="molecule type" value="Genomic_DNA"/>
</dbReference>
<comment type="caution">
    <text evidence="1">The sequence shown here is derived from an EMBL/GenBank/DDBJ whole genome shotgun (WGS) entry which is preliminary data.</text>
</comment>
<accession>A0A2N3RKW2</accession>